<dbReference type="AlphaFoldDB" id="X0X8N4"/>
<name>X0X8N4_9ZZZZ</name>
<gene>
    <name evidence="1" type="ORF">S01H1_68547</name>
</gene>
<accession>X0X8N4</accession>
<organism evidence="1">
    <name type="scientific">marine sediment metagenome</name>
    <dbReference type="NCBI Taxonomy" id="412755"/>
    <lineage>
        <taxon>unclassified sequences</taxon>
        <taxon>metagenomes</taxon>
        <taxon>ecological metagenomes</taxon>
    </lineage>
</organism>
<dbReference type="EMBL" id="BARS01045463">
    <property type="protein sequence ID" value="GAG32993.1"/>
    <property type="molecule type" value="Genomic_DNA"/>
</dbReference>
<sequence>KEGERIVKCDCGFEFGDYQINWKLKCRIRVRDTFESIEKLYPKMMGSDPEWEVLREYFCPNCFTLLDVEAVPPGYPIIFNFLPDIDAFYEKWLGRNPPDKE</sequence>
<reference evidence="1" key="1">
    <citation type="journal article" date="2014" name="Front. Microbiol.">
        <title>High frequency of phylogenetically diverse reductive dehalogenase-homologous genes in deep subseafloor sedimentary metagenomes.</title>
        <authorList>
            <person name="Kawai M."/>
            <person name="Futagami T."/>
            <person name="Toyoda A."/>
            <person name="Takaki Y."/>
            <person name="Nishi S."/>
            <person name="Hori S."/>
            <person name="Arai W."/>
            <person name="Tsubouchi T."/>
            <person name="Morono Y."/>
            <person name="Uchiyama I."/>
            <person name="Ito T."/>
            <person name="Fujiyama A."/>
            <person name="Inagaki F."/>
            <person name="Takami H."/>
        </authorList>
    </citation>
    <scope>NUCLEOTIDE SEQUENCE</scope>
    <source>
        <strain evidence="1">Expedition CK06-06</strain>
    </source>
</reference>
<dbReference type="InterPro" id="IPR016750">
    <property type="entry name" value="Aceto_COase_bsu/gsu"/>
</dbReference>
<feature type="non-terminal residue" evidence="1">
    <location>
        <position position="1"/>
    </location>
</feature>
<proteinExistence type="predicted"/>
<protein>
    <recommendedName>
        <fullName evidence="2">Acetone carboxylase subunit gamma</fullName>
    </recommendedName>
</protein>
<evidence type="ECO:0008006" key="2">
    <source>
        <dbReference type="Google" id="ProtNLM"/>
    </source>
</evidence>
<dbReference type="Pfam" id="PF08882">
    <property type="entry name" value="Acetone_carb_G"/>
    <property type="match status" value="1"/>
</dbReference>
<evidence type="ECO:0000313" key="1">
    <source>
        <dbReference type="EMBL" id="GAG32993.1"/>
    </source>
</evidence>
<comment type="caution">
    <text evidence="1">The sequence shown here is derived from an EMBL/GenBank/DDBJ whole genome shotgun (WGS) entry which is preliminary data.</text>
</comment>